<keyword evidence="3" id="KW-0645">Protease</keyword>
<evidence type="ECO:0000256" key="8">
    <source>
        <dbReference type="ARBA" id="ARBA00023049"/>
    </source>
</evidence>
<dbReference type="GO" id="GO:0008237">
    <property type="term" value="F:metallopeptidase activity"/>
    <property type="evidence" value="ECO:0007669"/>
    <property type="project" value="UniProtKB-KW"/>
</dbReference>
<dbReference type="GO" id="GO:0008777">
    <property type="term" value="F:acetylornithine deacetylase activity"/>
    <property type="evidence" value="ECO:0007669"/>
    <property type="project" value="TreeGrafter"/>
</dbReference>
<evidence type="ECO:0000313" key="10">
    <source>
        <dbReference type="EMBL" id="MBS4538719.1"/>
    </source>
</evidence>
<dbReference type="EC" id="3.4.13.-" evidence="10"/>
<gene>
    <name evidence="10" type="primary">pepV</name>
    <name evidence="10" type="ORF">GOQ27_09605</name>
</gene>
<dbReference type="InterPro" id="IPR036264">
    <property type="entry name" value="Bact_exopeptidase_dim_dom"/>
</dbReference>
<keyword evidence="5 10" id="KW-0378">Hydrolase</keyword>
<dbReference type="PROSITE" id="PS00758">
    <property type="entry name" value="ARGE_DAPE_CPG2_1"/>
    <property type="match status" value="1"/>
</dbReference>
<dbReference type="GO" id="GO:0016805">
    <property type="term" value="F:dipeptidase activity"/>
    <property type="evidence" value="ECO:0007669"/>
    <property type="project" value="UniProtKB-KW"/>
</dbReference>
<comment type="cofactor">
    <cofactor evidence="1">
        <name>Zn(2+)</name>
        <dbReference type="ChEBI" id="CHEBI:29105"/>
    </cofactor>
</comment>
<dbReference type="NCBIfam" id="NF005591">
    <property type="entry name" value="PRK07318.1"/>
    <property type="match status" value="1"/>
</dbReference>
<dbReference type="GO" id="GO:0006508">
    <property type="term" value="P:proteolysis"/>
    <property type="evidence" value="ECO:0007669"/>
    <property type="project" value="UniProtKB-KW"/>
</dbReference>
<dbReference type="GO" id="GO:0006526">
    <property type="term" value="P:L-arginine biosynthetic process"/>
    <property type="evidence" value="ECO:0007669"/>
    <property type="project" value="TreeGrafter"/>
</dbReference>
<accession>A0A942Z947</accession>
<evidence type="ECO:0000256" key="3">
    <source>
        <dbReference type="ARBA" id="ARBA00022670"/>
    </source>
</evidence>
<evidence type="ECO:0000256" key="7">
    <source>
        <dbReference type="ARBA" id="ARBA00022997"/>
    </source>
</evidence>
<dbReference type="EMBL" id="WSFT01000036">
    <property type="protein sequence ID" value="MBS4538719.1"/>
    <property type="molecule type" value="Genomic_DNA"/>
</dbReference>
<dbReference type="NCBIfam" id="TIGR01887">
    <property type="entry name" value="dipeptidaselike"/>
    <property type="match status" value="1"/>
</dbReference>
<reference evidence="10" key="1">
    <citation type="submission" date="2019-12" db="EMBL/GenBank/DDBJ databases">
        <title>Clostridiaceae gen. nov. sp. nov., isolated from sediment in Xinjiang, China.</title>
        <authorList>
            <person name="Zhang R."/>
        </authorList>
    </citation>
    <scope>NUCLEOTIDE SEQUENCE</scope>
    <source>
        <strain evidence="10">D2Q-11</strain>
    </source>
</reference>
<evidence type="ECO:0000259" key="9">
    <source>
        <dbReference type="Pfam" id="PF07687"/>
    </source>
</evidence>
<dbReference type="SUPFAM" id="SSF53187">
    <property type="entry name" value="Zn-dependent exopeptidases"/>
    <property type="match status" value="1"/>
</dbReference>
<dbReference type="PANTHER" id="PTHR43808">
    <property type="entry name" value="ACETYLORNITHINE DEACETYLASE"/>
    <property type="match status" value="1"/>
</dbReference>
<keyword evidence="4" id="KW-0479">Metal-binding</keyword>
<dbReference type="InterPro" id="IPR002933">
    <property type="entry name" value="Peptidase_M20"/>
</dbReference>
<evidence type="ECO:0000256" key="2">
    <source>
        <dbReference type="ARBA" id="ARBA00006247"/>
    </source>
</evidence>
<comment type="similarity">
    <text evidence="2">Belongs to the peptidase M20A family.</text>
</comment>
<evidence type="ECO:0000313" key="11">
    <source>
        <dbReference type="Proteomes" id="UP000724672"/>
    </source>
</evidence>
<comment type="caution">
    <text evidence="10">The sequence shown here is derived from an EMBL/GenBank/DDBJ whole genome shotgun (WGS) entry which is preliminary data.</text>
</comment>
<dbReference type="Gene3D" id="3.40.630.10">
    <property type="entry name" value="Zn peptidases"/>
    <property type="match status" value="1"/>
</dbReference>
<organism evidence="10 11">
    <name type="scientific">Anaeromonas frigoriresistens</name>
    <dbReference type="NCBI Taxonomy" id="2683708"/>
    <lineage>
        <taxon>Bacteria</taxon>
        <taxon>Bacillati</taxon>
        <taxon>Bacillota</taxon>
        <taxon>Tissierellia</taxon>
        <taxon>Tissierellales</taxon>
        <taxon>Thermohalobacteraceae</taxon>
        <taxon>Anaeromonas</taxon>
    </lineage>
</organism>
<dbReference type="GO" id="GO:0008270">
    <property type="term" value="F:zinc ion binding"/>
    <property type="evidence" value="ECO:0007669"/>
    <property type="project" value="InterPro"/>
</dbReference>
<keyword evidence="11" id="KW-1185">Reference proteome</keyword>
<dbReference type="Proteomes" id="UP000724672">
    <property type="component" value="Unassembled WGS sequence"/>
</dbReference>
<dbReference type="AlphaFoldDB" id="A0A942Z947"/>
<name>A0A942Z947_9FIRM</name>
<dbReference type="Gene3D" id="3.30.70.360">
    <property type="match status" value="2"/>
</dbReference>
<evidence type="ECO:0000256" key="1">
    <source>
        <dbReference type="ARBA" id="ARBA00001947"/>
    </source>
</evidence>
<dbReference type="PANTHER" id="PTHR43808:SF31">
    <property type="entry name" value="N-ACETYL-L-CITRULLINE DEACETYLASE"/>
    <property type="match status" value="1"/>
</dbReference>
<keyword evidence="7 10" id="KW-0224">Dipeptidase</keyword>
<dbReference type="Pfam" id="PF07687">
    <property type="entry name" value="M20_dimer"/>
    <property type="match status" value="1"/>
</dbReference>
<evidence type="ECO:0000256" key="6">
    <source>
        <dbReference type="ARBA" id="ARBA00022833"/>
    </source>
</evidence>
<dbReference type="Pfam" id="PF01546">
    <property type="entry name" value="Peptidase_M20"/>
    <property type="match status" value="1"/>
</dbReference>
<dbReference type="InterPro" id="IPR011650">
    <property type="entry name" value="Peptidase_M20_dimer"/>
</dbReference>
<protein>
    <submittedName>
        <fullName evidence="10">Dipeptidase PepV</fullName>
        <ecNumber evidence="10">3.4.13.-</ecNumber>
    </submittedName>
</protein>
<keyword evidence="8" id="KW-0482">Metalloprotease</keyword>
<dbReference type="SUPFAM" id="SSF55031">
    <property type="entry name" value="Bacterial exopeptidase dimerisation domain"/>
    <property type="match status" value="1"/>
</dbReference>
<feature type="domain" description="Peptidase M20 dimerisation" evidence="9">
    <location>
        <begin position="243"/>
        <end position="353"/>
    </location>
</feature>
<sequence>MDYKKRVEELKDEMIDSIIKVVNIPSVKDENSKEYPYGEDIDKALKKTLEICESLGFKTHYDEEGYYGYAEIGEGEEMLGILGHLDVVPAGEITNWNSDPFNAEIREGKLYGRGTQDDKGPTLAAIYAVKALMDSGVKFNKRIRFIFGTDEENLWGGISKYMDNEEIPTFGFTPDAEFPMIHAEKGLLQAKLVSDVGSDVNLSSGNAFNAVPDKSKYNGKDKGELKKELDKLGFEYEEDEESIYVIGKGAHASQPHNGINAIARLCIALDNIGINSKAIKFIAEVVGEDYNGKNIFGNCEDEPSGKITFNIGMINLDKNMEEVSVDIRIPVTKEKSDIVENIKEKIKDYDLKYEEFDYLDSLYVPKDHELIKTLRKVYEEETELDSTPLVIGGATYARSMDNCVAFGAIFPGQEKVEHQANEYIEVDRLMDVTKIYAKAVYELTR</sequence>
<evidence type="ECO:0000256" key="5">
    <source>
        <dbReference type="ARBA" id="ARBA00022801"/>
    </source>
</evidence>
<dbReference type="InterPro" id="IPR001261">
    <property type="entry name" value="ArgE/DapE_CS"/>
</dbReference>
<proteinExistence type="inferred from homology"/>
<dbReference type="RefSeq" id="WP_203366631.1">
    <property type="nucleotide sequence ID" value="NZ_WSFT01000036.1"/>
</dbReference>
<dbReference type="CDD" id="cd03888">
    <property type="entry name" value="M20_PepV"/>
    <property type="match status" value="1"/>
</dbReference>
<evidence type="ECO:0000256" key="4">
    <source>
        <dbReference type="ARBA" id="ARBA00022723"/>
    </source>
</evidence>
<dbReference type="NCBIfam" id="NF005542">
    <property type="entry name" value="PRK07205.1"/>
    <property type="match status" value="1"/>
</dbReference>
<keyword evidence="6" id="KW-0862">Zinc</keyword>
<dbReference type="InterPro" id="IPR010964">
    <property type="entry name" value="M20A_pepV-rel"/>
</dbReference>
<dbReference type="InterPro" id="IPR050072">
    <property type="entry name" value="Peptidase_M20A"/>
</dbReference>